<organism evidence="6">
    <name type="scientific">freshwater metagenome</name>
    <dbReference type="NCBI Taxonomy" id="449393"/>
    <lineage>
        <taxon>unclassified sequences</taxon>
        <taxon>metagenomes</taxon>
        <taxon>ecological metagenomes</taxon>
    </lineage>
</organism>
<keyword evidence="3" id="KW-0560">Oxidoreductase</keyword>
<accession>A0A6J6N7N5</accession>
<name>A0A6J6N7N5_9ZZZZ</name>
<dbReference type="PANTHER" id="PTHR42847">
    <property type="entry name" value="ALKANESULFONATE MONOOXYGENASE"/>
    <property type="match status" value="1"/>
</dbReference>
<dbReference type="Pfam" id="PF00296">
    <property type="entry name" value="Bac_luciferase"/>
    <property type="match status" value="1"/>
</dbReference>
<protein>
    <submittedName>
        <fullName evidence="6">Unannotated protein</fullName>
    </submittedName>
</protein>
<dbReference type="EMBL" id="CAEZXB010000022">
    <property type="protein sequence ID" value="CAB4680543.1"/>
    <property type="molecule type" value="Genomic_DNA"/>
</dbReference>
<keyword evidence="2" id="KW-0288">FMN</keyword>
<dbReference type="SUPFAM" id="SSF51679">
    <property type="entry name" value="Bacterial luciferase-like"/>
    <property type="match status" value="1"/>
</dbReference>
<dbReference type="PANTHER" id="PTHR42847:SF4">
    <property type="entry name" value="ALKANESULFONATE MONOOXYGENASE-RELATED"/>
    <property type="match status" value="1"/>
</dbReference>
<evidence type="ECO:0000313" key="6">
    <source>
        <dbReference type="EMBL" id="CAB4680543.1"/>
    </source>
</evidence>
<sequence>MSEAIRLGTVILPDESWKVSRNHWREAEDLGFEHAWTYDHLTWRDLREKSWFSAIPVLTAAALETTTLRVGTLVASANFRHPVSFAKELMTLDEISEGRLTLGIGAGGAGFDSTALGQEAWSVRERADRFEEFVTLLDHVLINPVTSEFRGQFYSAHEARSIPGCTQQPRIPFVIAGTGKRGIALAAKLGSGWVSNGDSSNPLEATEEEHFASVAKQISLLREECARIGRDFNSIDRFFLASSRNEAWMKSVSEFQRLRDMYQEIGFTDLVIHRPRSSQPFAGDINVYREIAQLSR</sequence>
<evidence type="ECO:0000256" key="2">
    <source>
        <dbReference type="ARBA" id="ARBA00022643"/>
    </source>
</evidence>
<evidence type="ECO:0000256" key="3">
    <source>
        <dbReference type="ARBA" id="ARBA00023002"/>
    </source>
</evidence>
<evidence type="ECO:0000259" key="5">
    <source>
        <dbReference type="Pfam" id="PF00296"/>
    </source>
</evidence>
<dbReference type="InterPro" id="IPR011251">
    <property type="entry name" value="Luciferase-like_dom"/>
</dbReference>
<dbReference type="InterPro" id="IPR050172">
    <property type="entry name" value="SsuD_RutA_monooxygenase"/>
</dbReference>
<dbReference type="AlphaFoldDB" id="A0A6J6N7N5"/>
<feature type="domain" description="Luciferase-like" evidence="5">
    <location>
        <begin position="16"/>
        <end position="238"/>
    </location>
</feature>
<reference evidence="6" key="1">
    <citation type="submission" date="2020-05" db="EMBL/GenBank/DDBJ databases">
        <authorList>
            <person name="Chiriac C."/>
            <person name="Salcher M."/>
            <person name="Ghai R."/>
            <person name="Kavagutti S V."/>
        </authorList>
    </citation>
    <scope>NUCLEOTIDE SEQUENCE</scope>
</reference>
<keyword evidence="4" id="KW-0503">Monooxygenase</keyword>
<dbReference type="Gene3D" id="3.20.20.30">
    <property type="entry name" value="Luciferase-like domain"/>
    <property type="match status" value="1"/>
</dbReference>
<dbReference type="InterPro" id="IPR036661">
    <property type="entry name" value="Luciferase-like_sf"/>
</dbReference>
<dbReference type="GO" id="GO:0046306">
    <property type="term" value="P:alkanesulfonate catabolic process"/>
    <property type="evidence" value="ECO:0007669"/>
    <property type="project" value="TreeGrafter"/>
</dbReference>
<gene>
    <name evidence="6" type="ORF">UFOPK2342_01111</name>
</gene>
<evidence type="ECO:0000256" key="1">
    <source>
        <dbReference type="ARBA" id="ARBA00022630"/>
    </source>
</evidence>
<proteinExistence type="predicted"/>
<keyword evidence="1" id="KW-0285">Flavoprotein</keyword>
<evidence type="ECO:0000256" key="4">
    <source>
        <dbReference type="ARBA" id="ARBA00023033"/>
    </source>
</evidence>
<dbReference type="GO" id="GO:0008726">
    <property type="term" value="F:alkanesulfonate monooxygenase activity"/>
    <property type="evidence" value="ECO:0007669"/>
    <property type="project" value="TreeGrafter"/>
</dbReference>